<comment type="caution">
    <text evidence="4">The sequence shown here is derived from an EMBL/GenBank/DDBJ whole genome shotgun (WGS) entry which is preliminary data.</text>
</comment>
<dbReference type="Gene3D" id="2.60.200.20">
    <property type="match status" value="1"/>
</dbReference>
<evidence type="ECO:0000256" key="2">
    <source>
        <dbReference type="SAM" id="MobiDB-lite"/>
    </source>
</evidence>
<evidence type="ECO:0000256" key="1">
    <source>
        <dbReference type="SAM" id="Coils"/>
    </source>
</evidence>
<evidence type="ECO:0000259" key="3">
    <source>
        <dbReference type="PROSITE" id="PS50006"/>
    </source>
</evidence>
<dbReference type="Proteomes" id="UP000481153">
    <property type="component" value="Unassembled WGS sequence"/>
</dbReference>
<keyword evidence="1" id="KW-0175">Coiled coil</keyword>
<organism evidence="4 5">
    <name type="scientific">Aphanomyces euteiches</name>
    <dbReference type="NCBI Taxonomy" id="100861"/>
    <lineage>
        <taxon>Eukaryota</taxon>
        <taxon>Sar</taxon>
        <taxon>Stramenopiles</taxon>
        <taxon>Oomycota</taxon>
        <taxon>Saprolegniomycetes</taxon>
        <taxon>Saprolegniales</taxon>
        <taxon>Verrucalvaceae</taxon>
        <taxon>Aphanomyces</taxon>
    </lineage>
</organism>
<feature type="coiled-coil region" evidence="1">
    <location>
        <begin position="654"/>
        <end position="723"/>
    </location>
</feature>
<feature type="coiled-coil region" evidence="1">
    <location>
        <begin position="533"/>
        <end position="627"/>
    </location>
</feature>
<dbReference type="SUPFAM" id="SSF49879">
    <property type="entry name" value="SMAD/FHA domain"/>
    <property type="match status" value="1"/>
</dbReference>
<protein>
    <recommendedName>
        <fullName evidence="3">FHA domain-containing protein</fullName>
    </recommendedName>
</protein>
<feature type="region of interest" description="Disordered" evidence="2">
    <location>
        <begin position="215"/>
        <end position="248"/>
    </location>
</feature>
<reference evidence="4 5" key="1">
    <citation type="submission" date="2019-07" db="EMBL/GenBank/DDBJ databases">
        <title>Genomics analysis of Aphanomyces spp. identifies a new class of oomycete effector associated with host adaptation.</title>
        <authorList>
            <person name="Gaulin E."/>
        </authorList>
    </citation>
    <scope>NUCLEOTIDE SEQUENCE [LARGE SCALE GENOMIC DNA]</scope>
    <source>
        <strain evidence="4 5">ATCC 201684</strain>
    </source>
</reference>
<keyword evidence="5" id="KW-1185">Reference proteome</keyword>
<dbReference type="PROSITE" id="PS50006">
    <property type="entry name" value="FHA_DOMAIN"/>
    <property type="match status" value="1"/>
</dbReference>
<accession>A0A6G0WJK3</accession>
<dbReference type="AlphaFoldDB" id="A0A6G0WJK3"/>
<sequence length="898" mass="103101">MKDMAVLSSDDEEYELRDGKNVIGSAQDKCDVVLQGPNVATLHSTLDVTQDGMLLTDLNTPVGTYLNGVRILQPEKIVHGDSITFGPTGKIYKLNMALTPSVTKSIASRASDIPPMFSTSMQASTSIEGNKRPSRVFTSYRNELSVDNSLRELVERQLNRRSKLSSSLMSSLPVISSLSPSHRNLLEREKLRLSQKLRDIHNVMLGHATINDTYLAANPDDDDELPELSEKPQAPLGGDEDEEDDDLPETVEQIPLQPKAPRPQRTALQQSAIDNRIHTHRIKCWSKTWRAWVLAVQARKQRLLDQKKNTAASKIQRLYASWRLRKQICNRLQRHLYLTKMLRDVAKLHKRYALQTWRAWTSEALIGMFQQHVSQTWWVRTANKKAFSEWKQHWRNMKDRKEHLSRVLRFLQTSTKLRAFLLWKTWRHEIETKAALAKVADEHNKNKQLVQTMATQSHAEATAWSEQAKEMSQHLQREATLKAEIEELTRKWQKLALVVKVDANVQTENAPSTKSSTLLSHTLLKTVVGEVKEKHLRAVIESLESELHTYQARETKLNDEIKQLLAARLRQSTDVDKLRDRMKQLQDTLAHQTNEFELTKSKHEAALKNAAERELVLKLQIAELEAAAQAKMSMAANTQTEENSDGDINAKLNAQKAQATIREAALLLKLQNQESAINKLKTNHAEQIAKAIQEASRTSAMELDRYRKLLEVAEQKFQSEQKQTIINANQVQTQWNNQIQDFLEEMVTQYDLRLLRVSNELEQLINDKMNGAQFRAASQLVGYAQEERLNQYKVLSELYDQLLQSELDNQVVAANMEWTQNGQFLHEMLLQRFHRLHQLHESLAQHSATMEHGLDSKKLEYAKFLAQTMHTRQTEYVTQAASIMHQIARAQAHRQQQP</sequence>
<dbReference type="EMBL" id="VJMJ01000197">
    <property type="protein sequence ID" value="KAF0727423.1"/>
    <property type="molecule type" value="Genomic_DNA"/>
</dbReference>
<dbReference type="Pfam" id="PF00498">
    <property type="entry name" value="FHA"/>
    <property type="match status" value="1"/>
</dbReference>
<dbReference type="InterPro" id="IPR008984">
    <property type="entry name" value="SMAD_FHA_dom_sf"/>
</dbReference>
<evidence type="ECO:0000313" key="5">
    <source>
        <dbReference type="Proteomes" id="UP000481153"/>
    </source>
</evidence>
<feature type="domain" description="FHA" evidence="3">
    <location>
        <begin position="21"/>
        <end position="71"/>
    </location>
</feature>
<proteinExistence type="predicted"/>
<name>A0A6G0WJK3_9STRA</name>
<dbReference type="VEuPathDB" id="FungiDB:AeMF1_010496"/>
<feature type="compositionally biased region" description="Acidic residues" evidence="2">
    <location>
        <begin position="238"/>
        <end position="248"/>
    </location>
</feature>
<evidence type="ECO:0000313" key="4">
    <source>
        <dbReference type="EMBL" id="KAF0727423.1"/>
    </source>
</evidence>
<dbReference type="CDD" id="cd00060">
    <property type="entry name" value="FHA"/>
    <property type="match status" value="1"/>
</dbReference>
<dbReference type="InterPro" id="IPR000253">
    <property type="entry name" value="FHA_dom"/>
</dbReference>
<gene>
    <name evidence="4" type="ORF">Ae201684_014536</name>
</gene>